<evidence type="ECO:0000256" key="2">
    <source>
        <dbReference type="ARBA" id="ARBA00023163"/>
    </source>
</evidence>
<proteinExistence type="predicted"/>
<evidence type="ECO:0000256" key="4">
    <source>
        <dbReference type="SAM" id="MobiDB-lite"/>
    </source>
</evidence>
<dbReference type="Pfam" id="PF00172">
    <property type="entry name" value="Zn_clus"/>
    <property type="match status" value="1"/>
</dbReference>
<dbReference type="PANTHER" id="PTHR47840">
    <property type="entry name" value="ZN(II)2CYS6 TRANSCRIPTION FACTOR (EUROFUNG)-RELATED"/>
    <property type="match status" value="1"/>
</dbReference>
<sequence>MASHVPVLDKFPRMDAASIKPSGSPHASRGEEHDDNGGSQPKRRKVRKGTRSCWECRRRKLKCIFGSPADTTCISCKRRGAKCVDQQFPEHISTPLDRSLQMGDRVVRVEALVEQLLNKVSNSSDPCCTCTTAQDNGNSRHDIISPDTNSPLLSPSHTPYEHLTHDETPQYEILDGDGNSRPCHRISDKNRSIEREKHLALSRVLYESLPTPQDIEIIAKARGDLSLRFYQMLTVPYNDLDQSDPQALDSLLERPDSNTHPVVIGLYMLRIATFLQHLHPDLHNNIKGLSEPPRQMMSSLFSTAINLVTMNDSLISSIEGLECVMLESLWYTNGGNLRKGLVAIRRAITIAQLMGLHRSSSGPPRYKLLNSEKKVHPKFIWFRIVFAERHLCLMLGLPQSTVDQSMASKDMLENDTPMGRLDRIHCVIASRILQRNQSDPSPHDFALMLELDKELQKAAEDLPKKWWLHSNLATTLNNPETLFWDMRRLFHQLFHYTLLNQLHLPYMLRSSINGRETQYSRITCVNASREVLSRFITFRSSDRIAFWCRTLDFLSLMAAMTLLIAHLDGHRQASMSPSRAQLQQAARSENFLTHQRPGDRAMIEQVQESMDEVSRRNGDALGARSAELLRRLLSIEAEAAGGHRRSVDSVNVRIPATVEDPADEESEGKSSVVSVYIPYFGTVKITHGGIISKETLTAQKHTADTADQGWIQASDPDAVDNTVESLKTWSNNSVDGNSGNGPQTDADVQAGKLSIVAPSAGDYSGTTRENIVTEGLLQREEDILFTNGADDWVYQSVEMAFFDTLVRDIGDDRGEIPDRWEEQNEL</sequence>
<dbReference type="OrthoDB" id="5392779at2759"/>
<dbReference type="InterPro" id="IPR036864">
    <property type="entry name" value="Zn2-C6_fun-type_DNA-bd_sf"/>
</dbReference>
<accession>A0A0F9WXP1</accession>
<protein>
    <recommendedName>
        <fullName evidence="5">Zn(2)-C6 fungal-type domain-containing protein</fullName>
    </recommendedName>
</protein>
<dbReference type="InterPro" id="IPR001138">
    <property type="entry name" value="Zn2Cys6_DnaBD"/>
</dbReference>
<keyword evidence="2" id="KW-0804">Transcription</keyword>
<dbReference type="PROSITE" id="PS50048">
    <property type="entry name" value="ZN2_CY6_FUNGAL_2"/>
    <property type="match status" value="1"/>
</dbReference>
<evidence type="ECO:0000259" key="5">
    <source>
        <dbReference type="PROSITE" id="PS50048"/>
    </source>
</evidence>
<dbReference type="CDD" id="cd00067">
    <property type="entry name" value="GAL4"/>
    <property type="match status" value="1"/>
</dbReference>
<gene>
    <name evidence="6" type="ORF">THAR02_09962</name>
</gene>
<reference evidence="7" key="1">
    <citation type="journal article" date="2015" name="Genome Announc.">
        <title>Draft whole-genome sequence of the biocontrol agent Trichoderma harzianum T6776.</title>
        <authorList>
            <person name="Baroncelli R."/>
            <person name="Piaggeschi G."/>
            <person name="Fiorini L."/>
            <person name="Bertolini E."/>
            <person name="Zapparata A."/>
            <person name="Pe M.E."/>
            <person name="Sarrocco S."/>
            <person name="Vannacci G."/>
        </authorList>
    </citation>
    <scope>NUCLEOTIDE SEQUENCE [LARGE SCALE GENOMIC DNA]</scope>
    <source>
        <strain evidence="7">T6776</strain>
    </source>
</reference>
<dbReference type="PROSITE" id="PS00463">
    <property type="entry name" value="ZN2_CY6_FUNGAL_1"/>
    <property type="match status" value="1"/>
</dbReference>
<dbReference type="EMBL" id="JOKZ01000485">
    <property type="protein sequence ID" value="KKO97935.1"/>
    <property type="molecule type" value="Genomic_DNA"/>
</dbReference>
<keyword evidence="1" id="KW-0805">Transcription regulation</keyword>
<feature type="region of interest" description="Disordered" evidence="4">
    <location>
        <begin position="1"/>
        <end position="46"/>
    </location>
</feature>
<feature type="domain" description="Zn(2)-C6 fungal-type" evidence="5">
    <location>
        <begin position="52"/>
        <end position="85"/>
    </location>
</feature>
<dbReference type="Gene3D" id="4.10.240.10">
    <property type="entry name" value="Zn(2)-C6 fungal-type DNA-binding domain"/>
    <property type="match status" value="1"/>
</dbReference>
<dbReference type="PANTHER" id="PTHR47840:SF1">
    <property type="entry name" value="ZN(II)2CYS6 TRANSCRIPTION FACTOR (EUROFUNG)"/>
    <property type="match status" value="1"/>
</dbReference>
<dbReference type="CDD" id="cd12148">
    <property type="entry name" value="fungal_TF_MHR"/>
    <property type="match status" value="1"/>
</dbReference>
<comment type="caution">
    <text evidence="6">The sequence shown here is derived from an EMBL/GenBank/DDBJ whole genome shotgun (WGS) entry which is preliminary data.</text>
</comment>
<evidence type="ECO:0000256" key="3">
    <source>
        <dbReference type="ARBA" id="ARBA00023242"/>
    </source>
</evidence>
<evidence type="ECO:0000313" key="7">
    <source>
        <dbReference type="Proteomes" id="UP000034112"/>
    </source>
</evidence>
<name>A0A0F9WXP1_TRIHA</name>
<keyword evidence="3" id="KW-0539">Nucleus</keyword>
<dbReference type="Proteomes" id="UP000034112">
    <property type="component" value="Unassembled WGS sequence"/>
</dbReference>
<dbReference type="OMA" id="VIWFRIN"/>
<dbReference type="SUPFAM" id="SSF57701">
    <property type="entry name" value="Zn2/Cys6 DNA-binding domain"/>
    <property type="match status" value="1"/>
</dbReference>
<evidence type="ECO:0000313" key="6">
    <source>
        <dbReference type="EMBL" id="KKO97935.1"/>
    </source>
</evidence>
<dbReference type="SMART" id="SM00066">
    <property type="entry name" value="GAL4"/>
    <property type="match status" value="1"/>
</dbReference>
<organism evidence="6 7">
    <name type="scientific">Trichoderma harzianum</name>
    <name type="common">Hypocrea lixii</name>
    <dbReference type="NCBI Taxonomy" id="5544"/>
    <lineage>
        <taxon>Eukaryota</taxon>
        <taxon>Fungi</taxon>
        <taxon>Dikarya</taxon>
        <taxon>Ascomycota</taxon>
        <taxon>Pezizomycotina</taxon>
        <taxon>Sordariomycetes</taxon>
        <taxon>Hypocreomycetidae</taxon>
        <taxon>Hypocreales</taxon>
        <taxon>Hypocreaceae</taxon>
        <taxon>Trichoderma</taxon>
    </lineage>
</organism>
<dbReference type="GO" id="GO:0008270">
    <property type="term" value="F:zinc ion binding"/>
    <property type="evidence" value="ECO:0007669"/>
    <property type="project" value="InterPro"/>
</dbReference>
<dbReference type="GO" id="GO:0000981">
    <property type="term" value="F:DNA-binding transcription factor activity, RNA polymerase II-specific"/>
    <property type="evidence" value="ECO:0007669"/>
    <property type="project" value="InterPro"/>
</dbReference>
<dbReference type="AlphaFoldDB" id="A0A0F9WXP1"/>
<evidence type="ECO:0000256" key="1">
    <source>
        <dbReference type="ARBA" id="ARBA00023015"/>
    </source>
</evidence>